<dbReference type="AlphaFoldDB" id="A0AAE4ALN4"/>
<dbReference type="Gene3D" id="3.10.450.40">
    <property type="match status" value="1"/>
</dbReference>
<protein>
    <submittedName>
        <fullName evidence="1">Phage baseplate assembly protein W</fullName>
    </submittedName>
</protein>
<proteinExistence type="predicted"/>
<dbReference type="SUPFAM" id="SSF160719">
    <property type="entry name" value="gpW/gp25-like"/>
    <property type="match status" value="1"/>
</dbReference>
<sequence>MQLRFDEVEEDVEERDAVECLRNITKIPEGTIPLSRELGLSWAGVSKTAPELENDYVTELVTKADRFEPRIAIDEVSFQYDSDGKVTVTVRMEETEDNG</sequence>
<keyword evidence="2" id="KW-1185">Reference proteome</keyword>
<dbReference type="EMBL" id="JAUSTO010000019">
    <property type="protein sequence ID" value="MDQ0153399.1"/>
    <property type="molecule type" value="Genomic_DNA"/>
</dbReference>
<accession>A0AAE4ALN4</accession>
<organism evidence="1 2">
    <name type="scientific">Moryella indoligenes</name>
    <dbReference type="NCBI Taxonomy" id="371674"/>
    <lineage>
        <taxon>Bacteria</taxon>
        <taxon>Bacillati</taxon>
        <taxon>Bacillota</taxon>
        <taxon>Clostridia</taxon>
        <taxon>Lachnospirales</taxon>
        <taxon>Lachnospiraceae</taxon>
        <taxon>Moryella</taxon>
    </lineage>
</organism>
<dbReference type="Proteomes" id="UP001241537">
    <property type="component" value="Unassembled WGS sequence"/>
</dbReference>
<evidence type="ECO:0000313" key="1">
    <source>
        <dbReference type="EMBL" id="MDQ0153399.1"/>
    </source>
</evidence>
<name>A0AAE4ALN4_9FIRM</name>
<gene>
    <name evidence="1" type="ORF">J2S20_002119</name>
</gene>
<comment type="caution">
    <text evidence="1">The sequence shown here is derived from an EMBL/GenBank/DDBJ whole genome shotgun (WGS) entry which is preliminary data.</text>
</comment>
<reference evidence="1" key="1">
    <citation type="submission" date="2023-07" db="EMBL/GenBank/DDBJ databases">
        <title>Genomic Encyclopedia of Type Strains, Phase IV (KMG-IV): sequencing the most valuable type-strain genomes for metagenomic binning, comparative biology and taxonomic classification.</title>
        <authorList>
            <person name="Goeker M."/>
        </authorList>
    </citation>
    <scope>NUCLEOTIDE SEQUENCE</scope>
    <source>
        <strain evidence="1">DSM 19659</strain>
    </source>
</reference>
<evidence type="ECO:0000313" key="2">
    <source>
        <dbReference type="Proteomes" id="UP001241537"/>
    </source>
</evidence>
<dbReference type="RefSeq" id="WP_307255352.1">
    <property type="nucleotide sequence ID" value="NZ_JAUSTO010000019.1"/>
</dbReference>